<evidence type="ECO:0000313" key="2">
    <source>
        <dbReference type="Proteomes" id="UP001348369"/>
    </source>
</evidence>
<gene>
    <name evidence="1" type="ORF">OG835_35050</name>
</gene>
<keyword evidence="2" id="KW-1185">Reference proteome</keyword>
<reference evidence="1" key="1">
    <citation type="submission" date="2022-10" db="EMBL/GenBank/DDBJ databases">
        <title>The complete genomes of actinobacterial strains from the NBC collection.</title>
        <authorList>
            <person name="Joergensen T.S."/>
            <person name="Alvarez Arevalo M."/>
            <person name="Sterndorff E.B."/>
            <person name="Faurdal D."/>
            <person name="Vuksanovic O."/>
            <person name="Mourched A.-S."/>
            <person name="Charusanti P."/>
            <person name="Shaw S."/>
            <person name="Blin K."/>
            <person name="Weber T."/>
        </authorList>
    </citation>
    <scope>NUCLEOTIDE SEQUENCE</scope>
    <source>
        <strain evidence="1">NBC 01771</strain>
    </source>
</reference>
<organism evidence="1 2">
    <name type="scientific">Streptomyces scopuliridis</name>
    <dbReference type="NCBI Taxonomy" id="452529"/>
    <lineage>
        <taxon>Bacteria</taxon>
        <taxon>Bacillati</taxon>
        <taxon>Actinomycetota</taxon>
        <taxon>Actinomycetes</taxon>
        <taxon>Kitasatosporales</taxon>
        <taxon>Streptomycetaceae</taxon>
        <taxon>Streptomyces</taxon>
    </lineage>
</organism>
<dbReference type="Proteomes" id="UP001348369">
    <property type="component" value="Chromosome"/>
</dbReference>
<dbReference type="EMBL" id="CP109109">
    <property type="protein sequence ID" value="WSC01717.1"/>
    <property type="molecule type" value="Genomic_DNA"/>
</dbReference>
<proteinExistence type="predicted"/>
<sequence>MTTVIFDSISLASRERQVLEGVAVGDDLADVAVDLGIRKSTAAGYLKSARKKLHGVSTTRAAVAVGIVTRAITVPSLLDPGGLSLPRAQLELVPFMAQGMRLSQIATKLDRPLAEVHADSVALSTTLGARSENHLVTRMWQFRVLTAEQVAKWLR</sequence>
<accession>A0ACD4ZXE6</accession>
<protein>
    <submittedName>
        <fullName evidence="1">LuxR C-terminal-related transcriptional regulator</fullName>
    </submittedName>
</protein>
<name>A0ACD4ZXE6_9ACTN</name>
<evidence type="ECO:0000313" key="1">
    <source>
        <dbReference type="EMBL" id="WSC01717.1"/>
    </source>
</evidence>